<feature type="region of interest" description="Disordered" evidence="3">
    <location>
        <begin position="1"/>
        <end position="49"/>
    </location>
</feature>
<reference evidence="5" key="1">
    <citation type="submission" date="2019-09" db="EMBL/GenBank/DDBJ databases">
        <title>Bird 10,000 Genomes (B10K) Project - Family phase.</title>
        <authorList>
            <person name="Zhang G."/>
        </authorList>
    </citation>
    <scope>NUCLEOTIDE SEQUENCE</scope>
    <source>
        <strain evidence="5">B10K-DU-001-63</strain>
        <tissue evidence="5">Muscle</tissue>
    </source>
</reference>
<dbReference type="InterPro" id="IPR013087">
    <property type="entry name" value="Znf_C2H2_type"/>
</dbReference>
<feature type="compositionally biased region" description="Acidic residues" evidence="3">
    <location>
        <begin position="930"/>
        <end position="946"/>
    </location>
</feature>
<feature type="cross-link" description="Glycyl lysine isopeptide (Lys-Gly) (interchain with G-Cter in SUMO2)" evidence="1">
    <location>
        <position position="590"/>
    </location>
</feature>
<dbReference type="Pfam" id="PF13912">
    <property type="entry name" value="zf-C2H2_6"/>
    <property type="match status" value="2"/>
</dbReference>
<keyword evidence="2" id="KW-0479">Metal-binding</keyword>
<feature type="compositionally biased region" description="Basic residues" evidence="3">
    <location>
        <begin position="1286"/>
        <end position="1296"/>
    </location>
</feature>
<feature type="region of interest" description="Disordered" evidence="3">
    <location>
        <begin position="903"/>
        <end position="946"/>
    </location>
</feature>
<organism evidence="5 6">
    <name type="scientific">Donacobius atricapilla</name>
    <dbReference type="NCBI Taxonomy" id="237420"/>
    <lineage>
        <taxon>Eukaryota</taxon>
        <taxon>Metazoa</taxon>
        <taxon>Chordata</taxon>
        <taxon>Craniata</taxon>
        <taxon>Vertebrata</taxon>
        <taxon>Euteleostomi</taxon>
        <taxon>Archelosauria</taxon>
        <taxon>Archosauria</taxon>
        <taxon>Dinosauria</taxon>
        <taxon>Saurischia</taxon>
        <taxon>Theropoda</taxon>
        <taxon>Coelurosauria</taxon>
        <taxon>Aves</taxon>
        <taxon>Neognathae</taxon>
        <taxon>Neoaves</taxon>
        <taxon>Telluraves</taxon>
        <taxon>Australaves</taxon>
        <taxon>Passeriformes</taxon>
        <taxon>Mimidae</taxon>
        <taxon>Donacobius</taxon>
    </lineage>
</organism>
<feature type="compositionally biased region" description="Basic and acidic residues" evidence="3">
    <location>
        <begin position="1"/>
        <end position="42"/>
    </location>
</feature>
<feature type="cross-link" description="Glycyl lysine isopeptide (Lys-Gly) (interchain with G-Cter in SUMO2)" evidence="1">
    <location>
        <position position="472"/>
    </location>
</feature>
<feature type="domain" description="C2H2-type" evidence="4">
    <location>
        <begin position="841"/>
        <end position="864"/>
    </location>
</feature>
<feature type="domain" description="C2H2-type" evidence="4">
    <location>
        <begin position="304"/>
        <end position="327"/>
    </location>
</feature>
<feature type="compositionally biased region" description="Low complexity" evidence="3">
    <location>
        <begin position="1299"/>
        <end position="1309"/>
    </location>
</feature>
<feature type="compositionally biased region" description="Low complexity" evidence="3">
    <location>
        <begin position="1246"/>
        <end position="1261"/>
    </location>
</feature>
<feature type="non-terminal residue" evidence="5">
    <location>
        <position position="1358"/>
    </location>
</feature>
<feature type="domain" description="C2H2-type" evidence="4">
    <location>
        <begin position="179"/>
        <end position="201"/>
    </location>
</feature>
<feature type="compositionally biased region" description="Polar residues" evidence="3">
    <location>
        <begin position="908"/>
        <end position="917"/>
    </location>
</feature>
<dbReference type="Proteomes" id="UP000660704">
    <property type="component" value="Unassembled WGS sequence"/>
</dbReference>
<dbReference type="InterPro" id="IPR036236">
    <property type="entry name" value="Znf_C2H2_sf"/>
</dbReference>
<feature type="region of interest" description="Disordered" evidence="3">
    <location>
        <begin position="72"/>
        <end position="158"/>
    </location>
</feature>
<feature type="compositionally biased region" description="Acidic residues" evidence="3">
    <location>
        <begin position="98"/>
        <end position="118"/>
    </location>
</feature>
<dbReference type="PANTHER" id="PTHR16515">
    <property type="entry name" value="PR DOMAIN ZINC FINGER PROTEIN"/>
    <property type="match status" value="1"/>
</dbReference>
<dbReference type="InterPro" id="IPR050331">
    <property type="entry name" value="Zinc_finger"/>
</dbReference>
<feature type="domain" description="C2H2-type" evidence="4">
    <location>
        <begin position="209"/>
        <end position="236"/>
    </location>
</feature>
<dbReference type="PIRSF" id="PIRSF002395">
    <property type="entry name" value="RIZ_SET"/>
    <property type="match status" value="1"/>
</dbReference>
<evidence type="ECO:0000313" key="5">
    <source>
        <dbReference type="EMBL" id="NXB80251.1"/>
    </source>
</evidence>
<feature type="non-terminal residue" evidence="5">
    <location>
        <position position="1"/>
    </location>
</feature>
<proteinExistence type="predicted"/>
<feature type="domain" description="C2H2-type" evidence="4">
    <location>
        <begin position="813"/>
        <end position="840"/>
    </location>
</feature>
<evidence type="ECO:0000256" key="3">
    <source>
        <dbReference type="SAM" id="MobiDB-lite"/>
    </source>
</evidence>
<dbReference type="PROSITE" id="PS00028">
    <property type="entry name" value="ZINC_FINGER_C2H2_1"/>
    <property type="match status" value="6"/>
</dbReference>
<feature type="compositionally biased region" description="Low complexity" evidence="3">
    <location>
        <begin position="1157"/>
        <end position="1187"/>
    </location>
</feature>
<feature type="compositionally biased region" description="Basic and acidic residues" evidence="3">
    <location>
        <begin position="120"/>
        <end position="146"/>
    </location>
</feature>
<feature type="region of interest" description="Disordered" evidence="3">
    <location>
        <begin position="721"/>
        <end position="804"/>
    </location>
</feature>
<protein>
    <submittedName>
        <fullName evidence="5">PRDM2 protein</fullName>
    </submittedName>
</protein>
<accession>A0A851JWM1</accession>
<dbReference type="PROSITE" id="PS50157">
    <property type="entry name" value="ZINC_FINGER_C2H2_2"/>
    <property type="match status" value="7"/>
</dbReference>
<feature type="region of interest" description="Disordered" evidence="3">
    <location>
        <begin position="438"/>
        <end position="482"/>
    </location>
</feature>
<feature type="compositionally biased region" description="Basic and acidic residues" evidence="3">
    <location>
        <begin position="1342"/>
        <end position="1358"/>
    </location>
</feature>
<name>A0A851JWM1_9PASS</name>
<feature type="compositionally biased region" description="Low complexity" evidence="3">
    <location>
        <begin position="554"/>
        <end position="564"/>
    </location>
</feature>
<dbReference type="Pfam" id="PF00096">
    <property type="entry name" value="zf-C2H2"/>
    <property type="match status" value="2"/>
</dbReference>
<dbReference type="EMBL" id="WBMY01015178">
    <property type="protein sequence ID" value="NXB80251.1"/>
    <property type="molecule type" value="Genomic_DNA"/>
</dbReference>
<dbReference type="FunFam" id="3.30.160.60:FF:002781">
    <property type="entry name" value="PR/SET domain 2"/>
    <property type="match status" value="1"/>
</dbReference>
<feature type="domain" description="C2H2-type" evidence="4">
    <location>
        <begin position="1137"/>
        <end position="1164"/>
    </location>
</feature>
<dbReference type="Gene3D" id="3.30.160.60">
    <property type="entry name" value="Classic Zinc Finger"/>
    <property type="match status" value="3"/>
</dbReference>
<feature type="compositionally biased region" description="Basic and acidic residues" evidence="3">
    <location>
        <begin position="1315"/>
        <end position="1325"/>
    </location>
</feature>
<feature type="compositionally biased region" description="Polar residues" evidence="3">
    <location>
        <begin position="1218"/>
        <end position="1234"/>
    </location>
</feature>
<dbReference type="GO" id="GO:0010468">
    <property type="term" value="P:regulation of gene expression"/>
    <property type="evidence" value="ECO:0007669"/>
    <property type="project" value="TreeGrafter"/>
</dbReference>
<dbReference type="SMART" id="SM00355">
    <property type="entry name" value="ZnF_C2H2"/>
    <property type="match status" value="8"/>
</dbReference>
<keyword evidence="6" id="KW-1185">Reference proteome</keyword>
<feature type="compositionally biased region" description="Low complexity" evidence="3">
    <location>
        <begin position="769"/>
        <end position="784"/>
    </location>
</feature>
<evidence type="ECO:0000259" key="4">
    <source>
        <dbReference type="PROSITE" id="PS50157"/>
    </source>
</evidence>
<evidence type="ECO:0000256" key="1">
    <source>
        <dbReference type="PIRSR" id="PIRSR002395-1"/>
    </source>
</evidence>
<keyword evidence="2" id="KW-0863">Zinc-finger</keyword>
<gene>
    <name evidence="5" type="primary">Prdm2_1</name>
    <name evidence="5" type="ORF">DONATR_R04407</name>
</gene>
<feature type="region of interest" description="Disordered" evidence="3">
    <location>
        <begin position="517"/>
        <end position="567"/>
    </location>
</feature>
<dbReference type="SUPFAM" id="SSF57667">
    <property type="entry name" value="beta-beta-alpha zinc fingers"/>
    <property type="match status" value="2"/>
</dbReference>
<dbReference type="GO" id="GO:0005634">
    <property type="term" value="C:nucleus"/>
    <property type="evidence" value="ECO:0007669"/>
    <property type="project" value="UniProtKB-SubCell"/>
</dbReference>
<comment type="caution">
    <text evidence="5">The sequence shown here is derived from an EMBL/GenBank/DDBJ whole genome shotgun (WGS) entry which is preliminary data.</text>
</comment>
<evidence type="ECO:0000313" key="6">
    <source>
        <dbReference type="Proteomes" id="UP000660704"/>
    </source>
</evidence>
<dbReference type="GO" id="GO:0042054">
    <property type="term" value="F:histone methyltransferase activity"/>
    <property type="evidence" value="ECO:0007669"/>
    <property type="project" value="InterPro"/>
</dbReference>
<dbReference type="InterPro" id="IPR009170">
    <property type="entry name" value="PRDM2"/>
</dbReference>
<dbReference type="FunFam" id="3.30.160.60:FF:000724">
    <property type="entry name" value="PR domain zinc finger protein 2"/>
    <property type="match status" value="1"/>
</dbReference>
<dbReference type="PANTHER" id="PTHR16515:SF37">
    <property type="entry name" value="PR DOMAIN ZINC FINGER PROTEIN 2"/>
    <property type="match status" value="1"/>
</dbReference>
<feature type="domain" description="C2H2-type" evidence="4">
    <location>
        <begin position="870"/>
        <end position="898"/>
    </location>
</feature>
<evidence type="ECO:0000256" key="2">
    <source>
        <dbReference type="PROSITE-ProRule" id="PRU00042"/>
    </source>
</evidence>
<keyword evidence="2" id="KW-0862">Zinc</keyword>
<dbReference type="GO" id="GO:0008270">
    <property type="term" value="F:zinc ion binding"/>
    <property type="evidence" value="ECO:0007669"/>
    <property type="project" value="UniProtKB-KW"/>
</dbReference>
<feature type="region of interest" description="Disordered" evidence="3">
    <location>
        <begin position="1157"/>
        <end position="1358"/>
    </location>
</feature>
<sequence length="1358" mass="150209">GKKKTQEGKNKGKKAADTKQKKTDLDSTSADMRDSKEGHKEEDETPSVSAVLSLEQTAVIQEMVNQDVLPKLMIPSPSNEPQVIAEDKQGEAINCASDDLDDDEEEDEEEEDEEEIEDTNMPKENAEMPLMCEEKLDSMEEQKSTSEESPESSPKKKLVVKIPKAQGESNGDVQETFMFPCQHCERKFTTKQGLERHMHIHISTLSHAFKCRYCGKAFGTQINRRRHERRHEAGPKRKPFLTLTSSQHLDNVADNQVIVDDGLKDDLNVSSLVQDPVVVDSEKASQEMSNSTFAEENKEPKELHPCKYCKKVFGTHTNMRRHQRRVHERHLIPKGVRRKGFFTEEPPLPAEPAPAVQSVYIASTEIEEEGEGDDVYLMDISSNISENLNYYIDGKIQSNSSTSNCDVIQMESNSADLYGLNCIISPVTVEISSNLKITQTQVNEPPKEPSSSGSSESKKRRTASPPLVPKIKTEIDPEPITPTSSLNLPLSISTESLSFHKEKGVYLSSKLKQLLQTQDDKKITPSSEIPKIGPSVTSSPILPPVSSRFKRRTSSPPSSPQHSPVLRDFVKSGEGKTVWNDNIRSSKMPKLESHSNSPAWSLTGREDKETLSPLCFEEYKISKDWTAAPTFGSVCNQQPLDLSSGMKQRSDVKSKTQVPWESVLDLSVHKKPCGDAEIRESKENCAQPTCSGVKKKKPTTCMLQKVLLNEYNGTEAAPEGALGVDGAASPGKAPEPRAEPGVDPALSAASSTDAQPLSCSAAPVPPASGAPAVCQLPPLLTPSSAPSPPPKAREDPRTSSESGVVQETFNKSFVCNVCESPFLSIKDLTKHLSVHAEEWPFKCEFCVQLFRDKTDLSEHRFLLHGVGNIFVCSVCKKEFAFLCNLQQHQRDLHPDKECTHHEYESGTLRPQNFTDPSKANAEHMQSLPEDSLEPSKEEEDEDLNDSSEELYTTIKIMASGVKSKDPDVRMGLNQHYPSFKPPPFQYHHRNPMGIGVTATNFTTHNIPQTFTTAIRCTKCGKSVDNMPELHKHILACASASDKKRYTPKKNPVPLKQTVQPKNGMVVVAGPGKNAFRRMGQPKRLNFNVEISKMSSNKLKISALKKKNQLVQKAILQKKKSAQQKAELKNNPSETDSHICPYCNREFTYVGSLNKHASYSCPKKPISPSSKKNSSKKSAASSPANSDKGSNQRRRTADAEIKMQSTQPHLGKTRARTSGPAQLQLPSASFKSKQNVKFVPSMRSKKPNSSSSLRNSSPVRVSKMSHVDGKKTKVVSKNNSSGISSKASRKLHVRIQRNNKAVLPSKSAVASKKKADRFSVKSRERIGGPITRSLQQAANAEAAENKRDESSTKQELKDF</sequence>